<dbReference type="EMBL" id="QLNQ01000024">
    <property type="protein sequence ID" value="RCK63217.1"/>
    <property type="molecule type" value="Genomic_DNA"/>
</dbReference>
<dbReference type="Proteomes" id="UP000253472">
    <property type="component" value="Unassembled WGS sequence"/>
</dbReference>
<evidence type="ECO:0008006" key="11">
    <source>
        <dbReference type="Google" id="ProtNLM"/>
    </source>
</evidence>
<comment type="caution">
    <text evidence="9">The sequence shown here is derived from an EMBL/GenBank/DDBJ whole genome shotgun (WGS) entry which is preliminary data.</text>
</comment>
<evidence type="ECO:0000313" key="9">
    <source>
        <dbReference type="EMBL" id="RCK63217.1"/>
    </source>
</evidence>
<evidence type="ECO:0000256" key="1">
    <source>
        <dbReference type="ARBA" id="ARBA00004123"/>
    </source>
</evidence>
<evidence type="ECO:0000256" key="6">
    <source>
        <dbReference type="ARBA" id="ARBA00023242"/>
    </source>
</evidence>
<dbReference type="GO" id="GO:0007059">
    <property type="term" value="P:chromosome segregation"/>
    <property type="evidence" value="ECO:0007669"/>
    <property type="project" value="UniProtKB-KW"/>
</dbReference>
<keyword evidence="10" id="KW-1185">Reference proteome</keyword>
<keyword evidence="4" id="KW-0498">Mitosis</keyword>
<accession>A0A367YBP3</accession>
<sequence>MDSHNNNNNQKNPGSRPDYSNAFNTGYQNQLLQQQELYQQQFQQLQSIQHAQHGVMPVPMSNQPTYPMHNVAQFPPVMAQQVAVQPAYELGLGLGLLQQQIEYRNTEYIRCVTRLARATPDVSFQDPQESSFDQMMMAESVVDQPSIVPEQTPDVSYYTLDEIKQDLLMNNARSVELRYEYHIRLSDHFIAKAHSIVGKTTHPDVMDTYYKMVRVAVKCLKVLERYNLDMHQRYVVCYKLAGLYLSETENLETCEAYIKRAMGGAQSLNDIPGMFNCELLIVQLIEKTNFKTLVNYLNAKIQTYRQQGVSVLVECLELIKLRYNVVNNPETALTSVLSLVQNSTSPEIRAFCLIQSANLHLYRASPEVALKLVEQADALIEANGIESLVLPLLLTKFVASIHLDRDCKKIIGQASQFMSREDATTLALKEGKITLAVHSPELNYTFEFRFDWLTTEEFSVVAHLLTGVALLSDSRNKSKTCFEKALKNISKIEKTHKFKNLSIEKFNEKLQRLKYFKSLIAYYQTMNNFVLNNYQVEPLNKFMHMTQKEITEKEYAMYKGFYPMVYYCFAMFYHHNADIQAAKYYYLKVIELQSTKSTPSVQDSFVQLLHGVPCESISPRGKFNELYLFSTFNLVILLDYESSQLKDRTPSYVTDLKNKCLSDLEEAFRSDSMTSNTFNMNFALNSDILHVTYHLVLKVVMNKETDLEIKNKMETLLLKSDTRSSSAFFNILMMYLLDFKIPGDDGEKLLGYYRDKLSLDNDTEDISRLLILKVFNKHFKMIGDHDKAALSQMQYDQCTKKLGPKFEFLKSNLVAKRD</sequence>
<organism evidence="9 10">
    <name type="scientific">Candida viswanathii</name>
    <dbReference type="NCBI Taxonomy" id="5486"/>
    <lineage>
        <taxon>Eukaryota</taxon>
        <taxon>Fungi</taxon>
        <taxon>Dikarya</taxon>
        <taxon>Ascomycota</taxon>
        <taxon>Saccharomycotina</taxon>
        <taxon>Pichiomycetes</taxon>
        <taxon>Debaryomycetaceae</taxon>
        <taxon>Candida/Lodderomyces clade</taxon>
        <taxon>Candida</taxon>
    </lineage>
</organism>
<comment type="similarity">
    <text evidence="2">Belongs to the SCC4/mau-2 family.</text>
</comment>
<feature type="region of interest" description="Disordered" evidence="8">
    <location>
        <begin position="1"/>
        <end position="23"/>
    </location>
</feature>
<gene>
    <name evidence="9" type="ORF">Cantr_10005</name>
</gene>
<evidence type="ECO:0000256" key="4">
    <source>
        <dbReference type="ARBA" id="ARBA00022776"/>
    </source>
</evidence>
<dbReference type="STRING" id="5486.A0A367YBP3"/>
<evidence type="ECO:0000256" key="3">
    <source>
        <dbReference type="ARBA" id="ARBA00022618"/>
    </source>
</evidence>
<dbReference type="OrthoDB" id="5565328at2759"/>
<evidence type="ECO:0000256" key="5">
    <source>
        <dbReference type="ARBA" id="ARBA00022829"/>
    </source>
</evidence>
<feature type="compositionally biased region" description="Polar residues" evidence="8">
    <location>
        <begin position="1"/>
        <end position="13"/>
    </location>
</feature>
<evidence type="ECO:0000313" key="10">
    <source>
        <dbReference type="Proteomes" id="UP000253472"/>
    </source>
</evidence>
<keyword evidence="6" id="KW-0539">Nucleus</keyword>
<dbReference type="AlphaFoldDB" id="A0A367YBP3"/>
<dbReference type="GO" id="GO:0051301">
    <property type="term" value="P:cell division"/>
    <property type="evidence" value="ECO:0007669"/>
    <property type="project" value="UniProtKB-KW"/>
</dbReference>
<keyword evidence="7" id="KW-0131">Cell cycle</keyword>
<evidence type="ECO:0000256" key="2">
    <source>
        <dbReference type="ARBA" id="ARBA00008585"/>
    </source>
</evidence>
<reference evidence="9 10" key="1">
    <citation type="submission" date="2018-06" db="EMBL/GenBank/DDBJ databases">
        <title>Whole genome sequencing of Candida tropicalis (genome annotated by CSBL at Korea University).</title>
        <authorList>
            <person name="Ahn J."/>
        </authorList>
    </citation>
    <scope>NUCLEOTIDE SEQUENCE [LARGE SCALE GENOMIC DNA]</scope>
    <source>
        <strain evidence="9 10">ATCC 20962</strain>
    </source>
</reference>
<evidence type="ECO:0000256" key="8">
    <source>
        <dbReference type="SAM" id="MobiDB-lite"/>
    </source>
</evidence>
<keyword evidence="5" id="KW-0159">Chromosome partition</keyword>
<keyword evidence="3" id="KW-0132">Cell division</keyword>
<evidence type="ECO:0000256" key="7">
    <source>
        <dbReference type="ARBA" id="ARBA00023306"/>
    </source>
</evidence>
<dbReference type="InterPro" id="IPR019440">
    <property type="entry name" value="MAU2"/>
</dbReference>
<name>A0A367YBP3_9ASCO</name>
<dbReference type="GO" id="GO:0005634">
    <property type="term" value="C:nucleus"/>
    <property type="evidence" value="ECO:0007669"/>
    <property type="project" value="UniProtKB-SubCell"/>
</dbReference>
<comment type="subcellular location">
    <subcellularLocation>
        <location evidence="1">Nucleus</location>
    </subcellularLocation>
</comment>
<dbReference type="GO" id="GO:0007064">
    <property type="term" value="P:mitotic sister chromatid cohesion"/>
    <property type="evidence" value="ECO:0007669"/>
    <property type="project" value="InterPro"/>
</dbReference>
<protein>
    <recommendedName>
        <fullName evidence="11">MAU2 chromatid cohesion factor</fullName>
    </recommendedName>
</protein>
<proteinExistence type="inferred from homology"/>
<dbReference type="Pfam" id="PF10345">
    <property type="entry name" value="Cohesin_load"/>
    <property type="match status" value="1"/>
</dbReference>